<dbReference type="Pfam" id="PF09423">
    <property type="entry name" value="PhoD"/>
    <property type="match status" value="1"/>
</dbReference>
<name>A0A5J5EDY6_9PEZI</name>
<evidence type="ECO:0000313" key="5">
    <source>
        <dbReference type="Proteomes" id="UP000326924"/>
    </source>
</evidence>
<proteinExistence type="predicted"/>
<organism evidence="4 5">
    <name type="scientific">Sphaerosporella brunnea</name>
    <dbReference type="NCBI Taxonomy" id="1250544"/>
    <lineage>
        <taxon>Eukaryota</taxon>
        <taxon>Fungi</taxon>
        <taxon>Dikarya</taxon>
        <taxon>Ascomycota</taxon>
        <taxon>Pezizomycotina</taxon>
        <taxon>Pezizomycetes</taxon>
        <taxon>Pezizales</taxon>
        <taxon>Pyronemataceae</taxon>
        <taxon>Sphaerosporella</taxon>
    </lineage>
</organism>
<evidence type="ECO:0000256" key="1">
    <source>
        <dbReference type="SAM" id="SignalP"/>
    </source>
</evidence>
<dbReference type="InterPro" id="IPR032093">
    <property type="entry name" value="PhoD_N"/>
</dbReference>
<dbReference type="AlphaFoldDB" id="A0A5J5EDY6"/>
<comment type="caution">
    <text evidence="4">The sequence shown here is derived from an EMBL/GenBank/DDBJ whole genome shotgun (WGS) entry which is preliminary data.</text>
</comment>
<dbReference type="InterPro" id="IPR018946">
    <property type="entry name" value="PhoD-like_MPP"/>
</dbReference>
<dbReference type="Pfam" id="PF16655">
    <property type="entry name" value="PhoD_N"/>
    <property type="match status" value="1"/>
</dbReference>
<feature type="chain" id="PRO_5023802683" evidence="1">
    <location>
        <begin position="19"/>
        <end position="638"/>
    </location>
</feature>
<keyword evidence="1" id="KW-0732">Signal</keyword>
<feature type="signal peptide" evidence="1">
    <location>
        <begin position="1"/>
        <end position="18"/>
    </location>
</feature>
<dbReference type="InterPro" id="IPR038607">
    <property type="entry name" value="PhoD-like_sf"/>
</dbReference>
<evidence type="ECO:0000259" key="3">
    <source>
        <dbReference type="Pfam" id="PF16655"/>
    </source>
</evidence>
<dbReference type="Gene3D" id="3.60.21.70">
    <property type="entry name" value="PhoD-like phosphatase"/>
    <property type="match status" value="1"/>
</dbReference>
<dbReference type="PANTHER" id="PTHR43606:SF7">
    <property type="entry name" value="PHOSPHATASE, PUTATIVE (AFU_ORTHOLOGUE AFUA_6G08710)-RELATED"/>
    <property type="match status" value="1"/>
</dbReference>
<dbReference type="InParanoid" id="A0A5J5EDY6"/>
<dbReference type="SUPFAM" id="SSF56300">
    <property type="entry name" value="Metallo-dependent phosphatases"/>
    <property type="match status" value="1"/>
</dbReference>
<evidence type="ECO:0000259" key="2">
    <source>
        <dbReference type="Pfam" id="PF09423"/>
    </source>
</evidence>
<dbReference type="PANTHER" id="PTHR43606">
    <property type="entry name" value="PHOSPHATASE, PUTATIVE (AFU_ORTHOLOGUE AFUA_6G08710)-RELATED"/>
    <property type="match status" value="1"/>
</dbReference>
<dbReference type="EMBL" id="VXIS01000483">
    <property type="protein sequence ID" value="KAA8893189.1"/>
    <property type="molecule type" value="Genomic_DNA"/>
</dbReference>
<dbReference type="Gene3D" id="2.60.40.380">
    <property type="entry name" value="Purple acid phosphatase-like, N-terminal"/>
    <property type="match status" value="1"/>
</dbReference>
<dbReference type="InterPro" id="IPR052900">
    <property type="entry name" value="Phospholipid_Metab_Enz"/>
</dbReference>
<accession>A0A5J5EDY6</accession>
<protein>
    <submittedName>
        <fullName evidence="4">PhoD-like phosphatase-domain-containing protein</fullName>
    </submittedName>
</protein>
<feature type="domain" description="PhoD-like phosphatase metallophosphatase" evidence="2">
    <location>
        <begin position="194"/>
        <end position="578"/>
    </location>
</feature>
<sequence length="638" mass="71631">MGIIQLALAALSLGGVATASFAGNLNYRSPSLNHPDLGISIRKVNKRNNYASTFKASDLKFTHGIASGDPYPDSVILWTRVSPEEDNSHSNVTVSGTVPLYDHDNDRYVKVSTSPICVEYKVTTDKNLTKIVSHGQVYTSSDVDYTVKVEATGLKPFSTYYYQFNVCDSSNKSPVGRTKTTPTKNQTLSKGVNLAVYSCSNYRMYLRRNINRLKAGANNLFTAEGFFNAYGNVVRKDSADYVIHLGDYIYEYANGAYGWGNEIDRIPQPDKDLATLYDYRRRYATYRTDVDLLESHQNFPWIAVWDDHEVQNNEWKAGSSNMNNTESSFIADGGVSVDSKKANAVRAYFEWLPVRQVDMDDNLRIWRTFNIGSLFDLIMLDTRQYDRSITDLSWNTEYLAQIANDQSRSIMGARQEAWFYKQLISSQQRDARWRIIGNQIIFSRMNESLATGASTPFNYDEWDGYVANRNRTLKTILENNITNTVFLAGDSHASWVSDLVWFDHGLPYDPATGAGAIGVEFAGSAVSSPAPIQNITMAYASFGSNWLLGANEELQWQDLYYRGYFELNIDYERIKADFYGIPDIKTRNGKEIKLASFEVLDGENKLNRDPTVGGGVAYAGALRNGKIVNGTVVDTNPA</sequence>
<reference evidence="4 5" key="1">
    <citation type="submission" date="2019-09" db="EMBL/GenBank/DDBJ databases">
        <title>Draft genome of the ectomycorrhizal ascomycete Sphaerosporella brunnea.</title>
        <authorList>
            <consortium name="DOE Joint Genome Institute"/>
            <person name="Benucci G.M."/>
            <person name="Marozzi G."/>
            <person name="Antonielli L."/>
            <person name="Sanchez S."/>
            <person name="Marco P."/>
            <person name="Wang X."/>
            <person name="Falini L.B."/>
            <person name="Barry K."/>
            <person name="Haridas S."/>
            <person name="Lipzen A."/>
            <person name="Labutti K."/>
            <person name="Grigoriev I.V."/>
            <person name="Murat C."/>
            <person name="Martin F."/>
            <person name="Albertini E."/>
            <person name="Donnini D."/>
            <person name="Bonito G."/>
        </authorList>
    </citation>
    <scope>NUCLEOTIDE SEQUENCE [LARGE SCALE GENOMIC DNA]</scope>
    <source>
        <strain evidence="4 5">Sb_GMNB300</strain>
    </source>
</reference>
<dbReference type="InterPro" id="IPR029052">
    <property type="entry name" value="Metallo-depent_PP-like"/>
</dbReference>
<dbReference type="OrthoDB" id="9992270at2759"/>
<keyword evidence="5" id="KW-1185">Reference proteome</keyword>
<dbReference type="Proteomes" id="UP000326924">
    <property type="component" value="Unassembled WGS sequence"/>
</dbReference>
<gene>
    <name evidence="4" type="ORF">FN846DRAFT_896189</name>
</gene>
<feature type="domain" description="Phospholipase D N-terminal" evidence="3">
    <location>
        <begin position="63"/>
        <end position="180"/>
    </location>
</feature>
<dbReference type="CDD" id="cd07389">
    <property type="entry name" value="MPP_PhoD"/>
    <property type="match status" value="1"/>
</dbReference>
<evidence type="ECO:0000313" key="4">
    <source>
        <dbReference type="EMBL" id="KAA8893189.1"/>
    </source>
</evidence>